<feature type="signal peptide" evidence="1">
    <location>
        <begin position="1"/>
        <end position="25"/>
    </location>
</feature>
<reference evidence="2 4" key="2">
    <citation type="journal article" date="2004" name="Nat. Biotechnol.">
        <title>Complete genome sequence of the metabolically versatile photosynthetic bacterium Rhodopseudomonas palustris.</title>
        <authorList>
            <person name="Larimer F.W."/>
            <person name="Chain P."/>
            <person name="Hauser L."/>
            <person name="Lamerdin J."/>
            <person name="Malfatti S."/>
            <person name="Do L."/>
            <person name="Land M.L."/>
            <person name="Pelletier D.A."/>
            <person name="Beatty J.T."/>
            <person name="Lang A.S."/>
            <person name="Tabita F.R."/>
            <person name="Gibson J.L."/>
            <person name="Hanson T.E."/>
            <person name="Bobst C."/>
            <person name="Torres J.L."/>
            <person name="Peres C."/>
            <person name="Harrison F.H."/>
            <person name="Gibson J."/>
            <person name="Harwood C.S."/>
        </authorList>
    </citation>
    <scope>NUCLEOTIDE SEQUENCE [LARGE SCALE GENOMIC DNA]</scope>
    <source>
        <strain evidence="4">ATCC BAA-98 / CGA009</strain>
        <strain evidence="2">CGA009</strain>
    </source>
</reference>
<accession>Q6N171</accession>
<keyword evidence="4" id="KW-1185">Reference proteome</keyword>
<dbReference type="EMBL" id="CP116810">
    <property type="protein sequence ID" value="WCL94743.1"/>
    <property type="molecule type" value="Genomic_DNA"/>
</dbReference>
<keyword evidence="1" id="KW-0732">Signal</keyword>
<feature type="chain" id="PRO_5042808848" evidence="1">
    <location>
        <begin position="26"/>
        <end position="258"/>
    </location>
</feature>
<dbReference type="RefSeq" id="WP_011160070.1">
    <property type="nucleotide sequence ID" value="NZ_CP116810.1"/>
</dbReference>
<sequence>MMVPLAWAGAGLGSTLLSSMFAGNAQDEVNAARRDAVNAERGRQGALDQEAAGLNAGALSRYAGFGTKMEGSAKTLGDFYKSAVGAGTVLPGTALPASSSDLVNREIDNRMALSRAFGFQQGEAKGNLQSFGDLLGQINLKQARDAGALSQIGGYKKGSADVNALELDAAGHAGDGNKFLADIFSGLGKVGLNAGLGQIELLDPGLNLDGSIVGAMGPTSVGGKPLVWPAGAVAGAPASPGVFNTGSAPLQTYGYRTR</sequence>
<gene>
    <name evidence="2" type="ordered locus">RPA4538</name>
    <name evidence="3" type="ORF">TX73_023585</name>
</gene>
<reference evidence="3" key="1">
    <citation type="submission" date="2003-07" db="EMBL/GenBank/DDBJ databases">
        <authorList>
            <consortium name="Rhodopseudomonas genome consortium"/>
            <person name="Larimer F."/>
            <person name="Harwood C."/>
        </authorList>
    </citation>
    <scope>NUCLEOTIDE SEQUENCE</scope>
    <source>
        <strain evidence="3">CGA009</strain>
    </source>
</reference>
<dbReference type="eggNOG" id="ENOG5032V5X">
    <property type="taxonomic scope" value="Bacteria"/>
</dbReference>
<dbReference type="EMBL" id="BX572607">
    <property type="protein sequence ID" value="CAE29978.1"/>
    <property type="molecule type" value="Genomic_DNA"/>
</dbReference>
<proteinExistence type="predicted"/>
<dbReference type="AlphaFoldDB" id="Q6N171"/>
<evidence type="ECO:0000313" key="2">
    <source>
        <dbReference type="EMBL" id="CAE29978.1"/>
    </source>
</evidence>
<dbReference type="GeneID" id="66895690"/>
<evidence type="ECO:0000256" key="1">
    <source>
        <dbReference type="SAM" id="SignalP"/>
    </source>
</evidence>
<protein>
    <submittedName>
        <fullName evidence="2">Uncharacterized protein</fullName>
    </submittedName>
</protein>
<name>Q6N171_RHOPA</name>
<dbReference type="KEGG" id="rpa:TX73_023585"/>
<reference evidence="3" key="3">
    <citation type="submission" date="2022-12" db="EMBL/GenBank/DDBJ databases">
        <title>Complete genome sequence of Rhodopseudomonas palustris CGA0092 and corrections to the R. palustris CGA009 genome sequence.</title>
        <authorList>
            <person name="Mazny B.R."/>
            <person name="Sheff O.F."/>
            <person name="LaSarre B."/>
            <person name="McKinlay A."/>
            <person name="McKinlay J.B."/>
        </authorList>
    </citation>
    <scope>NUCLEOTIDE SEQUENCE</scope>
    <source>
        <strain evidence="3">CGA009</strain>
    </source>
</reference>
<organism evidence="2">
    <name type="scientific">Rhodopseudomonas palustris (strain ATCC BAA-98 / CGA009)</name>
    <dbReference type="NCBI Taxonomy" id="258594"/>
    <lineage>
        <taxon>Bacteria</taxon>
        <taxon>Pseudomonadati</taxon>
        <taxon>Pseudomonadota</taxon>
        <taxon>Alphaproteobacteria</taxon>
        <taxon>Hyphomicrobiales</taxon>
        <taxon>Nitrobacteraceae</taxon>
        <taxon>Rhodopseudomonas</taxon>
    </lineage>
</organism>
<dbReference type="STRING" id="258594.RPA4538"/>
<dbReference type="HOGENOM" id="CLU_1077201_0_0_5"/>
<dbReference type="Proteomes" id="UP000001426">
    <property type="component" value="Chromosome"/>
</dbReference>
<evidence type="ECO:0000313" key="4">
    <source>
        <dbReference type="Proteomes" id="UP000001426"/>
    </source>
</evidence>
<evidence type="ECO:0000313" key="3">
    <source>
        <dbReference type="EMBL" id="WCL94743.1"/>
    </source>
</evidence>